<accession>A0A238Y768</accession>
<gene>
    <name evidence="2" type="ORF">SAMN04488111_2285</name>
</gene>
<evidence type="ECO:0000313" key="2">
    <source>
        <dbReference type="EMBL" id="SNR66179.1"/>
    </source>
</evidence>
<evidence type="ECO:0000313" key="3">
    <source>
        <dbReference type="Proteomes" id="UP000198412"/>
    </source>
</evidence>
<dbReference type="EMBL" id="FZNX01000004">
    <property type="protein sequence ID" value="SNR66179.1"/>
    <property type="molecule type" value="Genomic_DNA"/>
</dbReference>
<dbReference type="Proteomes" id="UP000198412">
    <property type="component" value="Unassembled WGS sequence"/>
</dbReference>
<reference evidence="3" key="1">
    <citation type="submission" date="2017-06" db="EMBL/GenBank/DDBJ databases">
        <authorList>
            <person name="Varghese N."/>
            <person name="Submissions S."/>
        </authorList>
    </citation>
    <scope>NUCLEOTIDE SEQUENCE [LARGE SCALE GENOMIC DNA]</scope>
    <source>
        <strain evidence="3">DSM 27993</strain>
    </source>
</reference>
<dbReference type="Gene3D" id="1.10.10.2910">
    <property type="match status" value="1"/>
</dbReference>
<dbReference type="Pfam" id="PF06114">
    <property type="entry name" value="Peptidase_M78"/>
    <property type="match status" value="1"/>
</dbReference>
<dbReference type="AlphaFoldDB" id="A0A238Y768"/>
<keyword evidence="3" id="KW-1185">Reference proteome</keyword>
<dbReference type="OrthoDB" id="9794834at2"/>
<dbReference type="InterPro" id="IPR010359">
    <property type="entry name" value="IrrE_HExxH"/>
</dbReference>
<proteinExistence type="predicted"/>
<sequence length="385" mass="45517">MTIEHNISRINYLLKLYRITLNELLDKISEGLKNPITKNDLYSSEIKISHLKKIDKIFNKGLEYYINPKPLKENKDASIFFRKDKFNSDLNIGAKKIVNQFEDLKNSLTAISKLSDVHFERKIPIYSIKDNPRKIAEKVRELLYPNEFSPILRDFLKELISKFAENNIMVFEFIETWNKKDRANINGFYIKPNVIVLKRQQKSFRREIFTLIHELAHYLLNEEEIEEVDVKSISQKDLSKIENWCNEFSYFFLVGNNANIIENLKKADSSNDYHFDLIQRISRETNLSTLALYTRLLYSRKISYKGYNNVKKELDERYRKKIEEENRKKELDKLSGIKRGGSVPKPINSPLFVNTLQTALYGGVINEYDFCKKLNIKPEKIEQYI</sequence>
<dbReference type="PANTHER" id="PTHR43236:SF2">
    <property type="entry name" value="BLL0069 PROTEIN"/>
    <property type="match status" value="1"/>
</dbReference>
<protein>
    <submittedName>
        <fullName evidence="2">Zn-dependent peptidase ImmA, M78 family</fullName>
    </submittedName>
</protein>
<dbReference type="InterPro" id="IPR052345">
    <property type="entry name" value="Rad_response_metalloprotease"/>
</dbReference>
<evidence type="ECO:0000259" key="1">
    <source>
        <dbReference type="Pfam" id="PF06114"/>
    </source>
</evidence>
<feature type="domain" description="IrrE N-terminal-like" evidence="1">
    <location>
        <begin position="178"/>
        <end position="296"/>
    </location>
</feature>
<organism evidence="2 3">
    <name type="scientific">Lutibacter flavus</name>
    <dbReference type="NCBI Taxonomy" id="691689"/>
    <lineage>
        <taxon>Bacteria</taxon>
        <taxon>Pseudomonadati</taxon>
        <taxon>Bacteroidota</taxon>
        <taxon>Flavobacteriia</taxon>
        <taxon>Flavobacteriales</taxon>
        <taxon>Flavobacteriaceae</taxon>
        <taxon>Lutibacter</taxon>
    </lineage>
</organism>
<dbReference type="PANTHER" id="PTHR43236">
    <property type="entry name" value="ANTITOXIN HIGA1"/>
    <property type="match status" value="1"/>
</dbReference>
<name>A0A238Y768_9FLAO</name>